<dbReference type="RefSeq" id="WP_115585975.1">
    <property type="nucleotide sequence ID" value="NZ_CP025544.1"/>
</dbReference>
<protein>
    <submittedName>
        <fullName evidence="2">Uncharacterized protein</fullName>
    </submittedName>
</protein>
<evidence type="ECO:0000313" key="2">
    <source>
        <dbReference type="EMBL" id="AXK60960.1"/>
    </source>
</evidence>
<proteinExistence type="predicted"/>
<organism evidence="2 3">
    <name type="scientific">Candidatus Chromulinivorax destructor</name>
    <dbReference type="NCBI Taxonomy" id="2066483"/>
    <lineage>
        <taxon>Bacteria</taxon>
        <taxon>Candidatus Babelota</taxon>
        <taxon>Candidatus Babeliae</taxon>
        <taxon>Candidatus Babeliales</taxon>
        <taxon>Candidatus Chromulinivoraceae</taxon>
        <taxon>Candidatus Chromulinivorax</taxon>
    </lineage>
</organism>
<dbReference type="Proteomes" id="UP000254834">
    <property type="component" value="Chromosome"/>
</dbReference>
<reference evidence="2 3" key="1">
    <citation type="submission" date="2017-12" db="EMBL/GenBank/DDBJ databases">
        <title>Chromulinavorax destructans is a abundant pathogen of dominant heterotrophic picoflagllates.</title>
        <authorList>
            <person name="Deeg C.M."/>
            <person name="Zimmer M."/>
            <person name="Suttle C.A."/>
        </authorList>
    </citation>
    <scope>NUCLEOTIDE SEQUENCE [LARGE SCALE GENOMIC DNA]</scope>
    <source>
        <strain evidence="2 3">SeV1</strain>
    </source>
</reference>
<gene>
    <name evidence="2" type="ORF">C0J27_04470</name>
</gene>
<accession>A0A345ZCE3</accession>
<evidence type="ECO:0000313" key="3">
    <source>
        <dbReference type="Proteomes" id="UP000254834"/>
    </source>
</evidence>
<keyword evidence="3" id="KW-1185">Reference proteome</keyword>
<dbReference type="EMBL" id="CP025544">
    <property type="protein sequence ID" value="AXK60960.1"/>
    <property type="molecule type" value="Genomic_DNA"/>
</dbReference>
<feature type="region of interest" description="Disordered" evidence="1">
    <location>
        <begin position="318"/>
        <end position="337"/>
    </location>
</feature>
<feature type="compositionally biased region" description="Basic and acidic residues" evidence="1">
    <location>
        <begin position="328"/>
        <end position="337"/>
    </location>
</feature>
<feature type="compositionally biased region" description="Polar residues" evidence="1">
    <location>
        <begin position="318"/>
        <end position="327"/>
    </location>
</feature>
<sequence length="337" mass="37947">MNTYYKKTLSALLLINTTVTYAKNRHENKMSPEDTTIALQFAPITPQPFSDSEDDRYLAGLLTKIIKIDEEIDNNPRLKLTSKRPMSSISEFVAENKNIHTILSQSKSFGWNDPLAIASAMIYNGAAITPNELVITIEESTEFLGKYKAKIVGRGLYADKKDAHSQLASYIKTGPQNISKYAKLEEITTLQDLCDQRTASFKKSEKEKLQQLTPSLQGHVKCDCYFHGCDVNGVIYFNEATLIYLLQSMNGNRHLENTCKPKNTPIEKQLTPEKIIPVKTETPVCRTTNPISTKSIYDISAQEKERIKALIQALQVQEENSLNNSSDQKSDDKNQNS</sequence>
<dbReference type="AlphaFoldDB" id="A0A345ZCE3"/>
<name>A0A345ZCE3_9BACT</name>
<dbReference type="KEGG" id="cdes:C0J27_04470"/>
<evidence type="ECO:0000256" key="1">
    <source>
        <dbReference type="SAM" id="MobiDB-lite"/>
    </source>
</evidence>